<keyword evidence="2" id="KW-1185">Reference proteome</keyword>
<dbReference type="AlphaFoldDB" id="L0L2D2"/>
<dbReference type="Pfam" id="PF13207">
    <property type="entry name" value="AAA_17"/>
    <property type="match status" value="1"/>
</dbReference>
<dbReference type="GO" id="GO:0016301">
    <property type="term" value="F:kinase activity"/>
    <property type="evidence" value="ECO:0007669"/>
    <property type="project" value="UniProtKB-KW"/>
</dbReference>
<dbReference type="GeneID" id="14408515"/>
<keyword evidence="1" id="KW-0418">Kinase</keyword>
<accession>L0L2D2</accession>
<proteinExistence type="predicted"/>
<dbReference type="HOGENOM" id="CLU_096329_0_0_2"/>
<keyword evidence="1" id="KW-0808">Transferase</keyword>
<organism evidence="1 2">
    <name type="scientific">Methanomethylovorans hollandica (strain DSM 15978 / NBRC 107637 / DMS1)</name>
    <dbReference type="NCBI Taxonomy" id="867904"/>
    <lineage>
        <taxon>Archaea</taxon>
        <taxon>Methanobacteriati</taxon>
        <taxon>Methanobacteriota</taxon>
        <taxon>Stenosarchaea group</taxon>
        <taxon>Methanomicrobia</taxon>
        <taxon>Methanosarcinales</taxon>
        <taxon>Methanosarcinaceae</taxon>
        <taxon>Methanomethylovorans</taxon>
    </lineage>
</organism>
<dbReference type="PANTHER" id="PTHR41930:SF1">
    <property type="entry name" value="DEPHOSPHO-COA KINASE"/>
    <property type="match status" value="1"/>
</dbReference>
<reference evidence="2" key="1">
    <citation type="submission" date="2012-02" db="EMBL/GenBank/DDBJ databases">
        <title>Complete sequence of chromosome of Methanomethylovorans hollandica DSM 15978.</title>
        <authorList>
            <person name="Lucas S."/>
            <person name="Copeland A."/>
            <person name="Lapidus A."/>
            <person name="Glavina del Rio T."/>
            <person name="Dalin E."/>
            <person name="Tice H."/>
            <person name="Bruce D."/>
            <person name="Goodwin L."/>
            <person name="Pitluck S."/>
            <person name="Peters L."/>
            <person name="Mikhailova N."/>
            <person name="Held B."/>
            <person name="Kyrpides N."/>
            <person name="Mavromatis K."/>
            <person name="Ivanova N."/>
            <person name="Brettin T."/>
            <person name="Detter J.C."/>
            <person name="Han C."/>
            <person name="Larimer F."/>
            <person name="Land M."/>
            <person name="Hauser L."/>
            <person name="Markowitz V."/>
            <person name="Cheng J.-F."/>
            <person name="Hugenholtz P."/>
            <person name="Woyke T."/>
            <person name="Wu D."/>
            <person name="Spring S."/>
            <person name="Schroeder M."/>
            <person name="Brambilla E."/>
            <person name="Klenk H.-P."/>
            <person name="Eisen J.A."/>
        </authorList>
    </citation>
    <scope>NUCLEOTIDE SEQUENCE [LARGE SCALE GENOMIC DNA]</scope>
    <source>
        <strain evidence="2">DSM 15978 / NBRC 107637 / DMS1</strain>
    </source>
</reference>
<dbReference type="SUPFAM" id="SSF52540">
    <property type="entry name" value="P-loop containing nucleoside triphosphate hydrolases"/>
    <property type="match status" value="1"/>
</dbReference>
<protein>
    <submittedName>
        <fullName evidence="1">Dephospho-CoA kinase</fullName>
    </submittedName>
</protein>
<dbReference type="RefSeq" id="WP_015325743.1">
    <property type="nucleotide sequence ID" value="NC_019977.1"/>
</dbReference>
<dbReference type="KEGG" id="mhz:Metho_2436"/>
<dbReference type="PANTHER" id="PTHR41930">
    <property type="entry name" value="UPF0200 PROTEIN MJ1399"/>
    <property type="match status" value="1"/>
</dbReference>
<evidence type="ECO:0000313" key="2">
    <source>
        <dbReference type="Proteomes" id="UP000010866"/>
    </source>
</evidence>
<dbReference type="InterPro" id="IPR027417">
    <property type="entry name" value="P-loop_NTPase"/>
</dbReference>
<evidence type="ECO:0000313" key="1">
    <source>
        <dbReference type="EMBL" id="AGB50578.1"/>
    </source>
</evidence>
<gene>
    <name evidence="1" type="ordered locus">Metho_2436</name>
</gene>
<dbReference type="EMBL" id="CP003362">
    <property type="protein sequence ID" value="AGB50578.1"/>
    <property type="molecule type" value="Genomic_DNA"/>
</dbReference>
<dbReference type="OrthoDB" id="85381at2157"/>
<dbReference type="Gene3D" id="3.40.50.300">
    <property type="entry name" value="P-loop containing nucleotide triphosphate hydrolases"/>
    <property type="match status" value="1"/>
</dbReference>
<dbReference type="STRING" id="867904.Metho_2436"/>
<sequence precursor="true">MTKILAFVGMPASGKSVAASILGESGIKVVNMGDVIREEVVLRGLEPTDINVGGVGTDLRNKEGKDTVAKRCIPNIRSVDSDFLVIDGVRSLAEVNCFKQVFGSDFTLVAIDAPLEIRFSRVKVRNRSDDMKDIDELRVRDHRELGWGMGEAIAAADLVIENTGTLDGFRKKVLNMVGQT</sequence>
<name>L0L2D2_METHD</name>
<dbReference type="Proteomes" id="UP000010866">
    <property type="component" value="Chromosome"/>
</dbReference>